<feature type="region of interest" description="Disordered" evidence="2">
    <location>
        <begin position="164"/>
        <end position="188"/>
    </location>
</feature>
<evidence type="ECO:0000313" key="4">
    <source>
        <dbReference type="Proteomes" id="UP000247409"/>
    </source>
</evidence>
<dbReference type="AlphaFoldDB" id="A0A2V3J2K8"/>
<evidence type="ECO:0000256" key="2">
    <source>
        <dbReference type="SAM" id="MobiDB-lite"/>
    </source>
</evidence>
<keyword evidence="1" id="KW-0175">Coiled coil</keyword>
<feature type="region of interest" description="Disordered" evidence="2">
    <location>
        <begin position="289"/>
        <end position="488"/>
    </location>
</feature>
<evidence type="ECO:0000256" key="1">
    <source>
        <dbReference type="SAM" id="Coils"/>
    </source>
</evidence>
<dbReference type="Proteomes" id="UP000247409">
    <property type="component" value="Unassembled WGS sequence"/>
</dbReference>
<proteinExistence type="predicted"/>
<feature type="region of interest" description="Disordered" evidence="2">
    <location>
        <begin position="1"/>
        <end position="58"/>
    </location>
</feature>
<evidence type="ECO:0000313" key="3">
    <source>
        <dbReference type="EMBL" id="PXF48681.1"/>
    </source>
</evidence>
<dbReference type="OrthoDB" id="10563805at2759"/>
<feature type="region of interest" description="Disordered" evidence="2">
    <location>
        <begin position="264"/>
        <end position="283"/>
    </location>
</feature>
<protein>
    <recommendedName>
        <fullName evidence="5">Spc7 kinetochore protein domain-containing protein</fullName>
    </recommendedName>
</protein>
<feature type="compositionally biased region" description="Polar residues" evidence="2">
    <location>
        <begin position="388"/>
        <end position="403"/>
    </location>
</feature>
<feature type="compositionally biased region" description="Basic and acidic residues" evidence="2">
    <location>
        <begin position="409"/>
        <end position="422"/>
    </location>
</feature>
<feature type="compositionally biased region" description="Basic and acidic residues" evidence="2">
    <location>
        <begin position="456"/>
        <end position="474"/>
    </location>
</feature>
<dbReference type="EMBL" id="NBIV01000012">
    <property type="protein sequence ID" value="PXF48681.1"/>
    <property type="molecule type" value="Genomic_DNA"/>
</dbReference>
<feature type="compositionally biased region" description="Basic and acidic residues" evidence="2">
    <location>
        <begin position="322"/>
        <end position="333"/>
    </location>
</feature>
<feature type="region of interest" description="Disordered" evidence="2">
    <location>
        <begin position="69"/>
        <end position="88"/>
    </location>
</feature>
<organism evidence="3 4">
    <name type="scientific">Gracilariopsis chorda</name>
    <dbReference type="NCBI Taxonomy" id="448386"/>
    <lineage>
        <taxon>Eukaryota</taxon>
        <taxon>Rhodophyta</taxon>
        <taxon>Florideophyceae</taxon>
        <taxon>Rhodymeniophycidae</taxon>
        <taxon>Gracilariales</taxon>
        <taxon>Gracilariaceae</taxon>
        <taxon>Gracilariopsis</taxon>
    </lineage>
</organism>
<feature type="compositionally biased region" description="Low complexity" evidence="2">
    <location>
        <begin position="311"/>
        <end position="320"/>
    </location>
</feature>
<feature type="compositionally biased region" description="Basic and acidic residues" evidence="2">
    <location>
        <begin position="376"/>
        <end position="385"/>
    </location>
</feature>
<feature type="compositionally biased region" description="Polar residues" evidence="2">
    <location>
        <begin position="268"/>
        <end position="281"/>
    </location>
</feature>
<evidence type="ECO:0008006" key="5">
    <source>
        <dbReference type="Google" id="ProtNLM"/>
    </source>
</evidence>
<feature type="coiled-coil region" evidence="1">
    <location>
        <begin position="573"/>
        <end position="600"/>
    </location>
</feature>
<comment type="caution">
    <text evidence="3">The sequence shown here is derived from an EMBL/GenBank/DDBJ whole genome shotgun (WGS) entry which is preliminary data.</text>
</comment>
<gene>
    <name evidence="3" type="ORF">BWQ96_01533</name>
</gene>
<name>A0A2V3J2K8_9FLOR</name>
<reference evidence="3 4" key="1">
    <citation type="journal article" date="2018" name="Mol. Biol. Evol.">
        <title>Analysis of the draft genome of the red seaweed Gracilariopsis chorda provides insights into genome size evolution in Rhodophyta.</title>
        <authorList>
            <person name="Lee J."/>
            <person name="Yang E.C."/>
            <person name="Graf L."/>
            <person name="Yang J.H."/>
            <person name="Qiu H."/>
            <person name="Zel Zion U."/>
            <person name="Chan C.X."/>
            <person name="Stephens T.G."/>
            <person name="Weber A.P.M."/>
            <person name="Boo G.H."/>
            <person name="Boo S.M."/>
            <person name="Kim K.M."/>
            <person name="Shin Y."/>
            <person name="Jung M."/>
            <person name="Lee S.J."/>
            <person name="Yim H.S."/>
            <person name="Lee J.H."/>
            <person name="Bhattacharya D."/>
            <person name="Yoon H.S."/>
        </authorList>
    </citation>
    <scope>NUCLEOTIDE SEQUENCE [LARGE SCALE GENOMIC DNA]</scope>
    <source>
        <strain evidence="3 4">SKKU-2015</strain>
        <tissue evidence="3">Whole body</tissue>
    </source>
</reference>
<accession>A0A2V3J2K8</accession>
<feature type="compositionally biased region" description="Polar residues" evidence="2">
    <location>
        <begin position="428"/>
        <end position="443"/>
    </location>
</feature>
<sequence>MPTTPVLKGRPPLIPVSENAWGAPSPSPTEAQKGRTPGSRSTPAKRNRDTVDSRSPGRMVALNSRCNYETPFVDDRGGKKSKILSSGKRVSFGGNSVRIISQNSHDSFSKTLTKDRETSSTYLELERIRTPPISKRNPDMVSGVNDDSDMDTFSATRLPIRISDSPSRANFRKGSDKSPRSPAVRRSSVFRASGRQSFGLFVDEDVTMACRDIRIDPIADEVTQTLPLFPAQPKGEPQEPEDEDITCTIGYGLHDMITGARHDGVLTGNKTSNTSCPSSSEDAIPEQFGLQNEVRSDEDIDPDTQEKERPTSPSESPSESLSEEHGIQKDHIKTARHAPVSNKRQDHSLSPSNCREDSSIDNATSGSECAVQTGVRGKESDHPEPEGTVSSINRSHPPTNSQHRPLIAPHEDGQERVGRNDVGENGNIGPQPQSAETMHTSEAPTRDSGVIGPSDAIRHPDTLHGSDSPERLKPVGEALESSGQEATAEYQGLLSSVLSSSESKATEKNSPVHRPADFNLDHHLRGIDVRFDNPTRSVGREASLAPMESFPPKFEQSSSELNSYELMKERYFLEQLRREKKRIKTTISSTREAVKALEKEIETLRPPMVEMLTKYDEHSTKRITAFQCAVKRLRKTSAFEARGEWVASRRVWEKEICDGMDQCCTTLEKDLERTQAKKASVVDLADRFSELEELSHIQRNYEEEGMETLPVVRRIFLREMSQFKDIREAVITEECYKKDAQRKQALLEPLEAKLSRECSELESYVGKGSPALRKMILERHEQSSIIAGVTGISLSKINTNSIALTICGLVNLHFSLHEDRVINTSCKPVSFINKGNTSVLKNLIEGAVTLSSFASRIRAVKMARDIPMVLRRFSHMMMRTQCLLEEAHRYYEIHMGSITNSSTTENGGSPSLHVDLSGCFYSVSLRSQFNVVVSITFRSVRDCTDIQEKVVLKDITRTIGDRPDDNAIQEAILSATGEKPFNLYDAFEAVWGLLR</sequence>
<keyword evidence="4" id="KW-1185">Reference proteome</keyword>